<organism evidence="2 3">
    <name type="scientific">Aphis glycines</name>
    <name type="common">Soybean aphid</name>
    <dbReference type="NCBI Taxonomy" id="307491"/>
    <lineage>
        <taxon>Eukaryota</taxon>
        <taxon>Metazoa</taxon>
        <taxon>Ecdysozoa</taxon>
        <taxon>Arthropoda</taxon>
        <taxon>Hexapoda</taxon>
        <taxon>Insecta</taxon>
        <taxon>Pterygota</taxon>
        <taxon>Neoptera</taxon>
        <taxon>Paraneoptera</taxon>
        <taxon>Hemiptera</taxon>
        <taxon>Sternorrhyncha</taxon>
        <taxon>Aphidomorpha</taxon>
        <taxon>Aphidoidea</taxon>
        <taxon>Aphididae</taxon>
        <taxon>Aphidini</taxon>
        <taxon>Aphis</taxon>
        <taxon>Aphis</taxon>
    </lineage>
</organism>
<accession>A0A6G0T4T6</accession>
<evidence type="ECO:0000313" key="2">
    <source>
        <dbReference type="EMBL" id="KAE9525589.1"/>
    </source>
</evidence>
<evidence type="ECO:0008006" key="4">
    <source>
        <dbReference type="Google" id="ProtNLM"/>
    </source>
</evidence>
<feature type="region of interest" description="Disordered" evidence="1">
    <location>
        <begin position="236"/>
        <end position="268"/>
    </location>
</feature>
<proteinExistence type="predicted"/>
<evidence type="ECO:0000256" key="1">
    <source>
        <dbReference type="SAM" id="MobiDB-lite"/>
    </source>
</evidence>
<gene>
    <name evidence="2" type="ORF">AGLY_014116</name>
</gene>
<dbReference type="Gene3D" id="1.10.10.60">
    <property type="entry name" value="Homeodomain-like"/>
    <property type="match status" value="1"/>
</dbReference>
<reference evidence="2 3" key="1">
    <citation type="submission" date="2019-08" db="EMBL/GenBank/DDBJ databases">
        <title>The genome of the soybean aphid Biotype 1, its phylome, world population structure and adaptation to the North American continent.</title>
        <authorList>
            <person name="Giordano R."/>
            <person name="Donthu R.K."/>
            <person name="Hernandez A.G."/>
            <person name="Wright C.L."/>
            <person name="Zimin A.V."/>
        </authorList>
    </citation>
    <scope>NUCLEOTIDE SEQUENCE [LARGE SCALE GENOMIC DNA]</scope>
    <source>
        <tissue evidence="2">Whole aphids</tissue>
    </source>
</reference>
<sequence length="294" mass="31929">MSFQDMENALSFLRKGSGFIAQASREYGIPETSLRTHAVREGIVPKAAKRGYVKTTINDNLHEAVALVLNKGYPVNAASREKKVARTTLRKKLKRVKDMQEVAVVPPKKKKKKSLKKSPSPDISAVKTTAVKTKIKFRGKLSPVPNKHARFVVSPPDTPLRPATSIVAISVATTCVPVTSVAAISDPASCATANCLASVDEQVEWVGSLPNPNPFAFSSDGEERLPVRLTQKSLVPMPASSPVDSVEVPMASPLHHSDSDSSGEICKGKRRLTVNEKRVLSMDTRMVKYCPFCP</sequence>
<dbReference type="AlphaFoldDB" id="A0A6G0T4T6"/>
<keyword evidence="3" id="KW-1185">Reference proteome</keyword>
<evidence type="ECO:0000313" key="3">
    <source>
        <dbReference type="Proteomes" id="UP000475862"/>
    </source>
</evidence>
<protein>
    <recommendedName>
        <fullName evidence="4">HTH psq-type domain-containing protein</fullName>
    </recommendedName>
</protein>
<dbReference type="EMBL" id="VYZN01000059">
    <property type="protein sequence ID" value="KAE9525589.1"/>
    <property type="molecule type" value="Genomic_DNA"/>
</dbReference>
<comment type="caution">
    <text evidence="2">The sequence shown here is derived from an EMBL/GenBank/DDBJ whole genome shotgun (WGS) entry which is preliminary data.</text>
</comment>
<dbReference type="Proteomes" id="UP000475862">
    <property type="component" value="Unassembled WGS sequence"/>
</dbReference>
<name>A0A6G0T4T6_APHGL</name>